<evidence type="ECO:0000256" key="1">
    <source>
        <dbReference type="SAM" id="MobiDB-lite"/>
    </source>
</evidence>
<gene>
    <name evidence="2" type="ORF">GALL_522110</name>
</gene>
<feature type="region of interest" description="Disordered" evidence="1">
    <location>
        <begin position="61"/>
        <end position="80"/>
    </location>
</feature>
<organism evidence="2">
    <name type="scientific">mine drainage metagenome</name>
    <dbReference type="NCBI Taxonomy" id="410659"/>
    <lineage>
        <taxon>unclassified sequences</taxon>
        <taxon>metagenomes</taxon>
        <taxon>ecological metagenomes</taxon>
    </lineage>
</organism>
<name>A0A1J5PRL6_9ZZZZ</name>
<proteinExistence type="predicted"/>
<dbReference type="AntiFam" id="ANF00095">
    <property type="entry name" value="Shadow ORF (opposite ABC transporters)"/>
</dbReference>
<accession>A0A1J5PRL6</accession>
<comment type="caution">
    <text evidence="2">The sequence shown here is derived from an EMBL/GenBank/DDBJ whole genome shotgun (WGS) entry which is preliminary data.</text>
</comment>
<protein>
    <submittedName>
        <fullName evidence="2">Uncharacterized protein</fullName>
    </submittedName>
</protein>
<reference evidence="2" key="1">
    <citation type="submission" date="2016-10" db="EMBL/GenBank/DDBJ databases">
        <title>Sequence of Gallionella enrichment culture.</title>
        <authorList>
            <person name="Poehlein A."/>
            <person name="Muehling M."/>
            <person name="Daniel R."/>
        </authorList>
    </citation>
    <scope>NUCLEOTIDE SEQUENCE</scope>
</reference>
<evidence type="ECO:0000313" key="2">
    <source>
        <dbReference type="EMBL" id="OIQ66221.1"/>
    </source>
</evidence>
<dbReference type="AlphaFoldDB" id="A0A1J5PRL6"/>
<dbReference type="EMBL" id="MLJW01006752">
    <property type="protein sequence ID" value="OIQ66221.1"/>
    <property type="molecule type" value="Genomic_DNA"/>
</dbReference>
<sequence length="185" mass="20033">MLARHANGLLLAHALDAQWQHHIGQHRAPGEQGRCLEHIAIGARLPRLLWAEPVDPHLAGADGFQVGNHPQQRGLAAARGSDERDELALADAQIDVLERLHGCVGRGIDHAGATHLDGRLEGGRGAHTGRTRRGKRINQGGHAIGARSEKLTGWSMSVQGACPNFVSAPLLRVRAWRAAAHWLRR</sequence>